<proteinExistence type="predicted"/>
<dbReference type="Pfam" id="PF19278">
    <property type="entry name" value="Hydant_A_C"/>
    <property type="match status" value="1"/>
</dbReference>
<accession>A0A933LR69</accession>
<dbReference type="PANTHER" id="PTHR11365">
    <property type="entry name" value="5-OXOPROLINASE RELATED"/>
    <property type="match status" value="1"/>
</dbReference>
<feature type="domain" description="Hydantoinase/oxoprolinase N-terminal" evidence="2">
    <location>
        <begin position="12"/>
        <end position="180"/>
    </location>
</feature>
<evidence type="ECO:0000259" key="3">
    <source>
        <dbReference type="Pfam" id="PF19278"/>
    </source>
</evidence>
<comment type="caution">
    <text evidence="4">The sequence shown here is derived from an EMBL/GenBank/DDBJ whole genome shotgun (WGS) entry which is preliminary data.</text>
</comment>
<dbReference type="InterPro" id="IPR049517">
    <property type="entry name" value="ACX-like_C"/>
</dbReference>
<name>A0A933LR69_UNCTE</name>
<organism evidence="4 5">
    <name type="scientific">Tectimicrobiota bacterium</name>
    <dbReference type="NCBI Taxonomy" id="2528274"/>
    <lineage>
        <taxon>Bacteria</taxon>
        <taxon>Pseudomonadati</taxon>
        <taxon>Nitrospinota/Tectimicrobiota group</taxon>
        <taxon>Candidatus Tectimicrobiota</taxon>
    </lineage>
</organism>
<dbReference type="Pfam" id="PF05378">
    <property type="entry name" value="Hydant_A_N"/>
    <property type="match status" value="1"/>
</dbReference>
<evidence type="ECO:0000313" key="5">
    <source>
        <dbReference type="Proteomes" id="UP000772181"/>
    </source>
</evidence>
<feature type="domain" description="Hydantoinase A/oxoprolinase" evidence="1">
    <location>
        <begin position="202"/>
        <end position="483"/>
    </location>
</feature>
<dbReference type="InterPro" id="IPR002821">
    <property type="entry name" value="Hydantoinase_A"/>
</dbReference>
<dbReference type="AlphaFoldDB" id="A0A933LR69"/>
<dbReference type="InterPro" id="IPR045079">
    <property type="entry name" value="Oxoprolinase-like"/>
</dbReference>
<dbReference type="Proteomes" id="UP000772181">
    <property type="component" value="Unassembled WGS sequence"/>
</dbReference>
<dbReference type="Pfam" id="PF01968">
    <property type="entry name" value="Hydantoinase_A"/>
    <property type="match status" value="1"/>
</dbReference>
<gene>
    <name evidence="4" type="ORF">HY730_06650</name>
</gene>
<evidence type="ECO:0000259" key="1">
    <source>
        <dbReference type="Pfam" id="PF01968"/>
    </source>
</evidence>
<evidence type="ECO:0000313" key="4">
    <source>
        <dbReference type="EMBL" id="MBI4596042.1"/>
    </source>
</evidence>
<reference evidence="4" key="1">
    <citation type="submission" date="2020-07" db="EMBL/GenBank/DDBJ databases">
        <title>Huge and variable diversity of episymbiotic CPR bacteria and DPANN archaea in groundwater ecosystems.</title>
        <authorList>
            <person name="He C.Y."/>
            <person name="Keren R."/>
            <person name="Whittaker M."/>
            <person name="Farag I.F."/>
            <person name="Doudna J."/>
            <person name="Cate J.H.D."/>
            <person name="Banfield J.F."/>
        </authorList>
    </citation>
    <scope>NUCLEOTIDE SEQUENCE</scope>
    <source>
        <strain evidence="4">NC_groundwater_1482_Ag_S-0.65um_47_24</strain>
    </source>
</reference>
<evidence type="ECO:0000259" key="2">
    <source>
        <dbReference type="Pfam" id="PF05378"/>
    </source>
</evidence>
<dbReference type="GO" id="GO:0005829">
    <property type="term" value="C:cytosol"/>
    <property type="evidence" value="ECO:0007669"/>
    <property type="project" value="TreeGrafter"/>
</dbReference>
<dbReference type="GO" id="GO:0017168">
    <property type="term" value="F:5-oxoprolinase (ATP-hydrolyzing) activity"/>
    <property type="evidence" value="ECO:0007669"/>
    <property type="project" value="TreeGrafter"/>
</dbReference>
<feature type="domain" description="Acetophenone carboxylase-like C-terminal" evidence="3">
    <location>
        <begin position="496"/>
        <end position="659"/>
    </location>
</feature>
<dbReference type="GO" id="GO:0006749">
    <property type="term" value="P:glutathione metabolic process"/>
    <property type="evidence" value="ECO:0007669"/>
    <property type="project" value="TreeGrafter"/>
</dbReference>
<protein>
    <submittedName>
        <fullName evidence="4">Hydantoinase/oxoprolinase family protein</fullName>
    </submittedName>
</protein>
<dbReference type="EMBL" id="JACQWF010000296">
    <property type="protein sequence ID" value="MBI4596042.1"/>
    <property type="molecule type" value="Genomic_DNA"/>
</dbReference>
<dbReference type="PANTHER" id="PTHR11365:SF23">
    <property type="entry name" value="HYPOTHETICAL 5-OXOPROLINASE (EUROFUNG)-RELATED"/>
    <property type="match status" value="1"/>
</dbReference>
<dbReference type="InterPro" id="IPR008040">
    <property type="entry name" value="Hydant_A_N"/>
</dbReference>
<sequence length="670" mass="73689">MKNQNILGKGLRIGIDTGGTFTDFILIDQGKIRIYKLSSDPNLPGRPILDGLKHLIELKQIPEIVCGSTVATNVLLERKGAKTALITTQGFEDILEIGRQNRPKIYDLQVEKPPPLVPRALRYGIRERISAQGKIVETLQIEQVNRLVKEIKNERVEAVAVCLLFSYANPIHELEIARLSQGKGLGLSLSHQILPEFREYERCSTTVINAYVSTQIDLYLSYLENHIQTGQFRIMQSNGGCISTSTARREAVRTIFSGPAAGVLGGFELSKLAGYSQVITFDMGGTSTDVALCNDRIEYTTEAMIGGFPVKVPMISIHSVGAGGGSLAYTDSGGALRVGPKSAGAEPGPACYGKSKEGLTVTDANLFLGRLDPEHFLGGEKKLYPERILTPLKKLAQGLDLSMEATASGVINVVNANMERAIRVISIEKGYDPGEFSLIAFGGAGPMHACELARNLLIPRVIVPAHPGALSALGLLLADVVKDYSQTILLRTDVMEKAQLADLFGSMEVKAREDMGKEGFESDFISSQRYLDMRYVGQSFELIIPWDDDFIGKFHRMHEQFYGYSLPNKSMEIVNLRLKVIGKTEKPTLPYESGQKRKAPHSARAKTTRCYWDGHWESVPVFQRERLKPGHHFTGPAIVVEYSATTVIPGDFAARVDGYLNLILEKISCE</sequence>